<dbReference type="RefSeq" id="WP_040742064.1">
    <property type="nucleotide sequence ID" value="NZ_QJKF01000023.1"/>
</dbReference>
<dbReference type="Pfam" id="PF01042">
    <property type="entry name" value="Ribonuc_L-PSP"/>
    <property type="match status" value="1"/>
</dbReference>
<dbReference type="InterPro" id="IPR006175">
    <property type="entry name" value="YjgF/YER057c/UK114"/>
</dbReference>
<dbReference type="SUPFAM" id="SSF55298">
    <property type="entry name" value="YjgF-like"/>
    <property type="match status" value="1"/>
</dbReference>
<dbReference type="InterPro" id="IPR035959">
    <property type="entry name" value="RutC-like_sf"/>
</dbReference>
<evidence type="ECO:0000313" key="1">
    <source>
        <dbReference type="EMBL" id="PXX54712.1"/>
    </source>
</evidence>
<gene>
    <name evidence="1" type="ORF">DFR70_1236</name>
</gene>
<name>A0A318JLU4_9NOCA</name>
<dbReference type="Gene3D" id="3.30.1330.40">
    <property type="entry name" value="RutC-like"/>
    <property type="match status" value="1"/>
</dbReference>
<dbReference type="AlphaFoldDB" id="A0A318JLU4"/>
<organism evidence="1 2">
    <name type="scientific">Nocardia tenerifensis</name>
    <dbReference type="NCBI Taxonomy" id="228006"/>
    <lineage>
        <taxon>Bacteria</taxon>
        <taxon>Bacillati</taxon>
        <taxon>Actinomycetota</taxon>
        <taxon>Actinomycetes</taxon>
        <taxon>Mycobacteriales</taxon>
        <taxon>Nocardiaceae</taxon>
        <taxon>Nocardia</taxon>
    </lineage>
</organism>
<dbReference type="CDD" id="cd00448">
    <property type="entry name" value="YjgF_YER057c_UK114_family"/>
    <property type="match status" value="1"/>
</dbReference>
<dbReference type="Proteomes" id="UP000247569">
    <property type="component" value="Unassembled WGS sequence"/>
</dbReference>
<dbReference type="PANTHER" id="PTHR43857">
    <property type="entry name" value="BLR7761 PROTEIN"/>
    <property type="match status" value="1"/>
</dbReference>
<protein>
    <submittedName>
        <fullName evidence="1">Enamine deaminase RidA (YjgF/YER057c/UK114 family)</fullName>
    </submittedName>
</protein>
<sequence length="135" mass="14719">MRVLQPPGWPRPRGYANGIAARGELVFVAGMVGWDADGVFRSDDLAEQVRQALRNVVAVLAEAGARPEHIARMTWYVTDVDAYVRAYREIGVAFREVIGGFDAAMTAIEVSRLVEPQAKVEIEVTAVIPDSPHSG</sequence>
<proteinExistence type="predicted"/>
<reference evidence="1 2" key="1">
    <citation type="submission" date="2018-05" db="EMBL/GenBank/DDBJ databases">
        <title>Genomic Encyclopedia of Type Strains, Phase IV (KMG-IV): sequencing the most valuable type-strain genomes for metagenomic binning, comparative biology and taxonomic classification.</title>
        <authorList>
            <person name="Goeker M."/>
        </authorList>
    </citation>
    <scope>NUCLEOTIDE SEQUENCE [LARGE SCALE GENOMIC DNA]</scope>
    <source>
        <strain evidence="1 2">DSM 44704</strain>
    </source>
</reference>
<evidence type="ECO:0000313" key="2">
    <source>
        <dbReference type="Proteomes" id="UP000247569"/>
    </source>
</evidence>
<dbReference type="OrthoDB" id="3212792at2"/>
<keyword evidence="2" id="KW-1185">Reference proteome</keyword>
<dbReference type="EMBL" id="QJKF01000023">
    <property type="protein sequence ID" value="PXX54712.1"/>
    <property type="molecule type" value="Genomic_DNA"/>
</dbReference>
<comment type="caution">
    <text evidence="1">The sequence shown here is derived from an EMBL/GenBank/DDBJ whole genome shotgun (WGS) entry which is preliminary data.</text>
</comment>
<accession>A0A318JLU4</accession>
<dbReference type="PANTHER" id="PTHR43857:SF1">
    <property type="entry name" value="YJGH FAMILY PROTEIN"/>
    <property type="match status" value="1"/>
</dbReference>